<reference evidence="1" key="1">
    <citation type="submission" date="2020-07" db="EMBL/GenBank/DDBJ databases">
        <title>Multicomponent nature underlies the extraordinary mechanical properties of spider dragline silk.</title>
        <authorList>
            <person name="Kono N."/>
            <person name="Nakamura H."/>
            <person name="Mori M."/>
            <person name="Yoshida Y."/>
            <person name="Ohtoshi R."/>
            <person name="Malay A.D."/>
            <person name="Moran D.A.P."/>
            <person name="Tomita M."/>
            <person name="Numata K."/>
            <person name="Arakawa K."/>
        </authorList>
    </citation>
    <scope>NUCLEOTIDE SEQUENCE</scope>
</reference>
<accession>A0A8X6H3W7</accession>
<gene>
    <name evidence="1" type="ORF">TNCT_311011</name>
</gene>
<protein>
    <submittedName>
        <fullName evidence="1">Uncharacterized protein</fullName>
    </submittedName>
</protein>
<dbReference type="Proteomes" id="UP000887116">
    <property type="component" value="Unassembled WGS sequence"/>
</dbReference>
<comment type="caution">
    <text evidence="1">The sequence shown here is derived from an EMBL/GenBank/DDBJ whole genome shotgun (WGS) entry which is preliminary data.</text>
</comment>
<keyword evidence="2" id="KW-1185">Reference proteome</keyword>
<evidence type="ECO:0000313" key="2">
    <source>
        <dbReference type="Proteomes" id="UP000887116"/>
    </source>
</evidence>
<name>A0A8X6H3W7_TRICU</name>
<proteinExistence type="predicted"/>
<evidence type="ECO:0000313" key="1">
    <source>
        <dbReference type="EMBL" id="GFR16094.1"/>
    </source>
</evidence>
<organism evidence="1 2">
    <name type="scientific">Trichonephila clavata</name>
    <name type="common">Joro spider</name>
    <name type="synonym">Nephila clavata</name>
    <dbReference type="NCBI Taxonomy" id="2740835"/>
    <lineage>
        <taxon>Eukaryota</taxon>
        <taxon>Metazoa</taxon>
        <taxon>Ecdysozoa</taxon>
        <taxon>Arthropoda</taxon>
        <taxon>Chelicerata</taxon>
        <taxon>Arachnida</taxon>
        <taxon>Araneae</taxon>
        <taxon>Araneomorphae</taxon>
        <taxon>Entelegynae</taxon>
        <taxon>Araneoidea</taxon>
        <taxon>Nephilidae</taxon>
        <taxon>Trichonephila</taxon>
    </lineage>
</organism>
<sequence length="172" mass="19527">MKSFFDKTYSHTYIGENVTKRISDMGKAKNALRNIVGVVLLKINSKMYHLGTKKGAIKIICAQELDTSKNLSTWMKITEQNLGHSSPKSILYGIKIEVKHMPQLFFPLQGQEKIESESSLRKQTQIAVGLKPDWCTTPCHSSKQYQPHQAKRCVTRLDIYDLTGLVKRTDAN</sequence>
<dbReference type="AlphaFoldDB" id="A0A8X6H3W7"/>
<dbReference type="EMBL" id="BMAO01007454">
    <property type="protein sequence ID" value="GFR16094.1"/>
    <property type="molecule type" value="Genomic_DNA"/>
</dbReference>